<organism evidence="2 3">
    <name type="scientific">Lacimicrobium alkaliphilum</name>
    <dbReference type="NCBI Taxonomy" id="1526571"/>
    <lineage>
        <taxon>Bacteria</taxon>
        <taxon>Pseudomonadati</taxon>
        <taxon>Pseudomonadota</taxon>
        <taxon>Gammaproteobacteria</taxon>
        <taxon>Alteromonadales</taxon>
        <taxon>Alteromonadaceae</taxon>
        <taxon>Lacimicrobium</taxon>
    </lineage>
</organism>
<reference evidence="3" key="1">
    <citation type="journal article" date="2019" name="Int. J. Syst. Evol. Microbiol.">
        <title>The Global Catalogue of Microorganisms (GCM) 10K type strain sequencing project: providing services to taxonomists for standard genome sequencing and annotation.</title>
        <authorList>
            <consortium name="The Broad Institute Genomics Platform"/>
            <consortium name="The Broad Institute Genome Sequencing Center for Infectious Disease"/>
            <person name="Wu L."/>
            <person name="Ma J."/>
        </authorList>
    </citation>
    <scope>NUCLEOTIDE SEQUENCE [LARGE SCALE GENOMIC DNA]</scope>
    <source>
        <strain evidence="3">CGMCC 1.12923</strain>
    </source>
</reference>
<feature type="transmembrane region" description="Helical" evidence="1">
    <location>
        <begin position="13"/>
        <end position="36"/>
    </location>
</feature>
<accession>A0ABQ1RQD8</accession>
<dbReference type="Proteomes" id="UP000614272">
    <property type="component" value="Unassembled WGS sequence"/>
</dbReference>
<sequence length="103" mass="11458">MPVKMNSLSIKRVALYAGLIAVVVGAVAFALNWLLWGGNMPGYGALLCPGNFMLVYVWHPLFTEEIDFWPKLVLQLSGQFIVVVAFTALLMCLIKRLLSAYRP</sequence>
<keyword evidence="3" id="KW-1185">Reference proteome</keyword>
<feature type="transmembrane region" description="Helical" evidence="1">
    <location>
        <begin position="73"/>
        <end position="94"/>
    </location>
</feature>
<name>A0ABQ1RQD8_9ALTE</name>
<proteinExistence type="predicted"/>
<gene>
    <name evidence="2" type="ORF">GCM10011357_32080</name>
</gene>
<comment type="caution">
    <text evidence="2">The sequence shown here is derived from an EMBL/GenBank/DDBJ whole genome shotgun (WGS) entry which is preliminary data.</text>
</comment>
<evidence type="ECO:0000256" key="1">
    <source>
        <dbReference type="SAM" id="Phobius"/>
    </source>
</evidence>
<protein>
    <submittedName>
        <fullName evidence="2">Uncharacterized protein</fullName>
    </submittedName>
</protein>
<keyword evidence="1" id="KW-1133">Transmembrane helix</keyword>
<evidence type="ECO:0000313" key="2">
    <source>
        <dbReference type="EMBL" id="GGD74630.1"/>
    </source>
</evidence>
<keyword evidence="1" id="KW-0472">Membrane</keyword>
<evidence type="ECO:0000313" key="3">
    <source>
        <dbReference type="Proteomes" id="UP000614272"/>
    </source>
</evidence>
<keyword evidence="1" id="KW-0812">Transmembrane</keyword>
<dbReference type="EMBL" id="BMGJ01000015">
    <property type="protein sequence ID" value="GGD74630.1"/>
    <property type="molecule type" value="Genomic_DNA"/>
</dbReference>